<gene>
    <name evidence="1" type="ORF">NJ959_08530</name>
</gene>
<reference evidence="1" key="1">
    <citation type="submission" date="2022-06" db="EMBL/GenBank/DDBJ databases">
        <title>New cyanobacteria of genus Symplocastrum in benthos of Lake Baikal.</title>
        <authorList>
            <person name="Sorokovikova E."/>
            <person name="Tikhonova I."/>
            <person name="Krasnopeev A."/>
            <person name="Evseev P."/>
            <person name="Gladkikh A."/>
            <person name="Belykh O."/>
        </authorList>
    </citation>
    <scope>NUCLEOTIDE SEQUENCE</scope>
    <source>
        <strain evidence="1">BBK-W-15</strain>
    </source>
</reference>
<dbReference type="GO" id="GO:0008233">
    <property type="term" value="F:peptidase activity"/>
    <property type="evidence" value="ECO:0007669"/>
    <property type="project" value="UniProtKB-KW"/>
</dbReference>
<keyword evidence="2" id="KW-1185">Reference proteome</keyword>
<keyword evidence="1" id="KW-0645">Protease</keyword>
<name>A0AAE3KM79_9CYAN</name>
<protein>
    <submittedName>
        <fullName evidence="1">Aspartyl protease</fullName>
    </submittedName>
</protein>
<organism evidence="1 2">
    <name type="scientific">Limnofasciculus baicalensis BBK-W-15</name>
    <dbReference type="NCBI Taxonomy" id="2699891"/>
    <lineage>
        <taxon>Bacteria</taxon>
        <taxon>Bacillati</taxon>
        <taxon>Cyanobacteriota</taxon>
        <taxon>Cyanophyceae</taxon>
        <taxon>Coleofasciculales</taxon>
        <taxon>Coleofasciculaceae</taxon>
        <taxon>Limnofasciculus</taxon>
        <taxon>Limnofasciculus baicalensis</taxon>
    </lineage>
</organism>
<evidence type="ECO:0000313" key="2">
    <source>
        <dbReference type="Proteomes" id="UP001204953"/>
    </source>
</evidence>
<keyword evidence="1" id="KW-0378">Hydrolase</keyword>
<dbReference type="EMBL" id="JAMZMM010000059">
    <property type="protein sequence ID" value="MCP2728521.1"/>
    <property type="molecule type" value="Genomic_DNA"/>
</dbReference>
<dbReference type="GO" id="GO:0006508">
    <property type="term" value="P:proteolysis"/>
    <property type="evidence" value="ECO:0007669"/>
    <property type="project" value="UniProtKB-KW"/>
</dbReference>
<dbReference type="RefSeq" id="WP_254011317.1">
    <property type="nucleotide sequence ID" value="NZ_JAMZMM010000059.1"/>
</dbReference>
<comment type="caution">
    <text evidence="1">The sequence shown here is derived from an EMBL/GenBank/DDBJ whole genome shotgun (WGS) entry which is preliminary data.</text>
</comment>
<accession>A0AAE3KM79</accession>
<evidence type="ECO:0000313" key="1">
    <source>
        <dbReference type="EMBL" id="MCP2728521.1"/>
    </source>
</evidence>
<dbReference type="Gene3D" id="2.40.70.10">
    <property type="entry name" value="Acid Proteases"/>
    <property type="match status" value="1"/>
</dbReference>
<dbReference type="Proteomes" id="UP001204953">
    <property type="component" value="Unassembled WGS sequence"/>
</dbReference>
<proteinExistence type="predicted"/>
<dbReference type="AlphaFoldDB" id="A0AAE3KM79"/>
<dbReference type="InterPro" id="IPR021109">
    <property type="entry name" value="Peptidase_aspartic_dom_sf"/>
</dbReference>
<sequence length="120" mass="13763">MIEGRFGSKGELFFEIELIAGDGLNFPVEAMLDTGFTEFLAINQQDLEALGWRYLDKEELQTAQGLSTFDIYLGKVLLDEREFEIPISVGNEIQEILLGSQWLKIFDLVVRYREGVLRLE</sequence>